<evidence type="ECO:0000313" key="8">
    <source>
        <dbReference type="Proteomes" id="UP001297600"/>
    </source>
</evidence>
<evidence type="ECO:0000313" key="7">
    <source>
        <dbReference type="EMBL" id="MCG5031410.1"/>
    </source>
</evidence>
<evidence type="ECO:0000256" key="4">
    <source>
        <dbReference type="ARBA" id="ARBA00023136"/>
    </source>
</evidence>
<keyword evidence="4 5" id="KW-0472">Membrane</keyword>
<feature type="transmembrane region" description="Helical" evidence="5">
    <location>
        <begin position="65"/>
        <end position="92"/>
    </location>
</feature>
<evidence type="ECO:0000256" key="3">
    <source>
        <dbReference type="ARBA" id="ARBA00022989"/>
    </source>
</evidence>
<comment type="caution">
    <text evidence="7">The sequence shown here is derived from an EMBL/GenBank/DDBJ whole genome shotgun (WGS) entry which is preliminary data.</text>
</comment>
<keyword evidence="2 5" id="KW-0812">Transmembrane</keyword>
<dbReference type="Pfam" id="PF06271">
    <property type="entry name" value="RDD"/>
    <property type="match status" value="1"/>
</dbReference>
<dbReference type="InterPro" id="IPR010432">
    <property type="entry name" value="RDD"/>
</dbReference>
<feature type="transmembrane region" description="Helical" evidence="5">
    <location>
        <begin position="124"/>
        <end position="145"/>
    </location>
</feature>
<dbReference type="RefSeq" id="WP_237979144.1">
    <property type="nucleotide sequence ID" value="NZ_JAKNCT010000009.1"/>
</dbReference>
<dbReference type="Proteomes" id="UP001297600">
    <property type="component" value="Unassembled WGS sequence"/>
</dbReference>
<organism evidence="7 8">
    <name type="scientific">Mesosutterella porci</name>
    <dbReference type="NCBI Taxonomy" id="2915351"/>
    <lineage>
        <taxon>Bacteria</taxon>
        <taxon>Pseudomonadati</taxon>
        <taxon>Pseudomonadota</taxon>
        <taxon>Betaproteobacteria</taxon>
        <taxon>Burkholderiales</taxon>
        <taxon>Sutterellaceae</taxon>
        <taxon>Mesosutterella</taxon>
    </lineage>
</organism>
<reference evidence="7 8" key="1">
    <citation type="submission" date="2022-02" db="EMBL/GenBank/DDBJ databases">
        <title>Mesosutterella porci, a novel member of the family Sutterellaceae from pig feces.</title>
        <authorList>
            <person name="Wylensek D."/>
            <person name="Clavel T."/>
        </authorList>
    </citation>
    <scope>NUCLEOTIDE SEQUENCE [LARGE SCALE GENOMIC DNA]</scope>
    <source>
        <strain evidence="8">oilRF-744-wt-GAM-9</strain>
    </source>
</reference>
<dbReference type="EMBL" id="JAKNCT010000009">
    <property type="protein sequence ID" value="MCG5031410.1"/>
    <property type="molecule type" value="Genomic_DNA"/>
</dbReference>
<feature type="domain" description="RDD" evidence="6">
    <location>
        <begin position="18"/>
        <end position="155"/>
    </location>
</feature>
<name>A0ABS9MT47_9BURK</name>
<proteinExistence type="predicted"/>
<evidence type="ECO:0000256" key="2">
    <source>
        <dbReference type="ARBA" id="ARBA00022692"/>
    </source>
</evidence>
<comment type="subcellular location">
    <subcellularLocation>
        <location evidence="1">Membrane</location>
        <topology evidence="1">Multi-pass membrane protein</topology>
    </subcellularLocation>
</comment>
<evidence type="ECO:0000256" key="1">
    <source>
        <dbReference type="ARBA" id="ARBA00004141"/>
    </source>
</evidence>
<sequence>MASTSDILKVPPEDKRLLRRRAIARGIDSLTVFLLGFPNGFFVYLSFLQLEESTGQEVTKTGPMVLYLVCTFATIAAVHCAWECLWLTWFGATPGKLATGLRVVDSETGRRPGFMQALRRSTDLLYFGLYWYFCYPLLLPFAYLWSKKRPAQPWDARNHTKVISVRAEGS</sequence>
<evidence type="ECO:0000256" key="5">
    <source>
        <dbReference type="SAM" id="Phobius"/>
    </source>
</evidence>
<accession>A0ABS9MT47</accession>
<gene>
    <name evidence="7" type="ORF">MAF45_08155</name>
</gene>
<feature type="transmembrane region" description="Helical" evidence="5">
    <location>
        <begin position="22"/>
        <end position="45"/>
    </location>
</feature>
<keyword evidence="3 5" id="KW-1133">Transmembrane helix</keyword>
<evidence type="ECO:0000259" key="6">
    <source>
        <dbReference type="Pfam" id="PF06271"/>
    </source>
</evidence>
<keyword evidence="8" id="KW-1185">Reference proteome</keyword>
<protein>
    <submittedName>
        <fullName evidence="7">RDD family protein</fullName>
    </submittedName>
</protein>